<evidence type="ECO:0000256" key="4">
    <source>
        <dbReference type="ARBA" id="ARBA00022692"/>
    </source>
</evidence>
<feature type="transmembrane region" description="Helical" evidence="8">
    <location>
        <begin position="165"/>
        <end position="187"/>
    </location>
</feature>
<keyword evidence="4 7" id="KW-0812">Transmembrane</keyword>
<evidence type="ECO:0000256" key="1">
    <source>
        <dbReference type="ARBA" id="ARBA00004651"/>
    </source>
</evidence>
<keyword evidence="5 8" id="KW-1133">Transmembrane helix</keyword>
<reference evidence="10 11" key="1">
    <citation type="submission" date="2019-04" db="EMBL/GenBank/DDBJ databases">
        <title>Mesorhizobium composti sp. nov., isolated from compost.</title>
        <authorList>
            <person name="Lin S.-Y."/>
            <person name="Hameed A."/>
            <person name="Hsieh Y.-T."/>
            <person name="Young C.-C."/>
        </authorList>
    </citation>
    <scope>NUCLEOTIDE SEQUENCE [LARGE SCALE GENOMIC DNA]</scope>
    <source>
        <strain evidence="10 11">CC-YTH430</strain>
    </source>
</reference>
<name>A0ABY2Q8M0_9HYPH</name>
<feature type="transmembrane region" description="Helical" evidence="8">
    <location>
        <begin position="135"/>
        <end position="153"/>
    </location>
</feature>
<evidence type="ECO:0000256" key="2">
    <source>
        <dbReference type="ARBA" id="ARBA00005346"/>
    </source>
</evidence>
<feature type="transmembrane region" description="Helical" evidence="8">
    <location>
        <begin position="305"/>
        <end position="324"/>
    </location>
</feature>
<proteinExistence type="inferred from homology"/>
<dbReference type="NCBIfam" id="NF009309">
    <property type="entry name" value="PRK12666.1"/>
    <property type="match status" value="1"/>
</dbReference>
<dbReference type="InterPro" id="IPR001750">
    <property type="entry name" value="ND/Mrp_TM"/>
</dbReference>
<feature type="transmembrane region" description="Helical" evidence="8">
    <location>
        <begin position="207"/>
        <end position="225"/>
    </location>
</feature>
<feature type="transmembrane region" description="Helical" evidence="8">
    <location>
        <begin position="75"/>
        <end position="98"/>
    </location>
</feature>
<feature type="transmembrane region" description="Helical" evidence="8">
    <location>
        <begin position="36"/>
        <end position="55"/>
    </location>
</feature>
<dbReference type="PRINTS" id="PR01437">
    <property type="entry name" value="NUOXDRDTASE4"/>
</dbReference>
<feature type="transmembrane region" description="Helical" evidence="8">
    <location>
        <begin position="110"/>
        <end position="129"/>
    </location>
</feature>
<keyword evidence="11" id="KW-1185">Reference proteome</keyword>
<protein>
    <submittedName>
        <fullName evidence="10">Monovalent cation/H+ antiporter subunit D</fullName>
    </submittedName>
</protein>
<sequence>MVEPAHLVVAPILVPLVTGALMLFFEDRERRLKTALSLVSILALISTATALLNTVHGGGHAASLVYLVGNWPAPIAISLVADRLAAVMLLLTALLALPAMISATQRWEKVGPHFHSLFQFLLVGLNGAFLTGDLFNLFVFFEVMLAASYGLALHGGGALRVRGGLNYIVVNLVASLIFLIGIAMVFSAAGSLNMAEIALRAESMQGFALPALHVGLAMLGLAFLIKAGMWPLGLWLVPAYSAAAGPVAAVFAILSKVGVYALLRLALLVPNKGIAFGSLVIFIGGVATLVFASIGILASQSLKRAAGYFVLMSSGTLLAAFGMSQSAVTAGALFYMLSSTLAVGAFFLVVELIEREQDAASSVLAVTMEAYGEGEEDMEEEEAEVGRTMPGAVAILGIGFCLLAMVLIGLPPLPGFLAKFAILTALLGPEASVPAASNFMRGTLAVLLIASGVVSLVALSRAGIRVFWAPVEPFLPRITVTETAPILYLLGLLIALVLAAGPAMNLFLATADDLHHQVRYLDAVLGAERVPPFAEAHP</sequence>
<keyword evidence="3" id="KW-1003">Cell membrane</keyword>
<evidence type="ECO:0000259" key="9">
    <source>
        <dbReference type="Pfam" id="PF00361"/>
    </source>
</evidence>
<evidence type="ECO:0000256" key="7">
    <source>
        <dbReference type="RuleBase" id="RU000320"/>
    </source>
</evidence>
<dbReference type="PANTHER" id="PTHR42703:SF1">
    <property type="entry name" value="NA(+)_H(+) ANTIPORTER SUBUNIT D1"/>
    <property type="match status" value="1"/>
</dbReference>
<dbReference type="InterPro" id="IPR003918">
    <property type="entry name" value="NADH_UbQ_OxRdtase"/>
</dbReference>
<keyword evidence="6 8" id="KW-0472">Membrane</keyword>
<dbReference type="Pfam" id="PF00361">
    <property type="entry name" value="Proton_antipo_M"/>
    <property type="match status" value="1"/>
</dbReference>
<evidence type="ECO:0000256" key="6">
    <source>
        <dbReference type="ARBA" id="ARBA00023136"/>
    </source>
</evidence>
<dbReference type="RefSeq" id="WP_136356084.1">
    <property type="nucleotide sequence ID" value="NZ_SSNY01000004.1"/>
</dbReference>
<feature type="transmembrane region" description="Helical" evidence="8">
    <location>
        <begin position="330"/>
        <end position="350"/>
    </location>
</feature>
<feature type="transmembrane region" description="Helical" evidence="8">
    <location>
        <begin position="391"/>
        <end position="410"/>
    </location>
</feature>
<comment type="similarity">
    <text evidence="2">Belongs to the CPA3 antiporters (TC 2.A.63) subunit D family.</text>
</comment>
<accession>A0ABY2Q8M0</accession>
<dbReference type="EMBL" id="SSNY01000004">
    <property type="protein sequence ID" value="THF57776.1"/>
    <property type="molecule type" value="Genomic_DNA"/>
</dbReference>
<evidence type="ECO:0000313" key="10">
    <source>
        <dbReference type="EMBL" id="THF57776.1"/>
    </source>
</evidence>
<dbReference type="PANTHER" id="PTHR42703">
    <property type="entry name" value="NADH DEHYDROGENASE"/>
    <property type="match status" value="1"/>
</dbReference>
<feature type="transmembrane region" description="Helical" evidence="8">
    <location>
        <begin position="6"/>
        <end position="24"/>
    </location>
</feature>
<feature type="transmembrane region" description="Helical" evidence="8">
    <location>
        <begin position="445"/>
        <end position="468"/>
    </location>
</feature>
<evidence type="ECO:0000256" key="8">
    <source>
        <dbReference type="SAM" id="Phobius"/>
    </source>
</evidence>
<evidence type="ECO:0000313" key="11">
    <source>
        <dbReference type="Proteomes" id="UP000306441"/>
    </source>
</evidence>
<evidence type="ECO:0000256" key="5">
    <source>
        <dbReference type="ARBA" id="ARBA00022989"/>
    </source>
</evidence>
<dbReference type="InterPro" id="IPR050586">
    <property type="entry name" value="CPA3_Na-H_Antiporter_D"/>
</dbReference>
<feature type="transmembrane region" description="Helical" evidence="8">
    <location>
        <begin position="488"/>
        <end position="509"/>
    </location>
</feature>
<organism evidence="10 11">
    <name type="scientific">Ollibium composti</name>
    <dbReference type="NCBI Taxonomy" id="2675109"/>
    <lineage>
        <taxon>Bacteria</taxon>
        <taxon>Pseudomonadati</taxon>
        <taxon>Pseudomonadota</taxon>
        <taxon>Alphaproteobacteria</taxon>
        <taxon>Hyphomicrobiales</taxon>
        <taxon>Phyllobacteriaceae</taxon>
        <taxon>Ollibium</taxon>
    </lineage>
</organism>
<comment type="subcellular location">
    <subcellularLocation>
        <location evidence="1">Cell membrane</location>
        <topology evidence="1">Multi-pass membrane protein</topology>
    </subcellularLocation>
    <subcellularLocation>
        <location evidence="7">Membrane</location>
        <topology evidence="7">Multi-pass membrane protein</topology>
    </subcellularLocation>
</comment>
<feature type="transmembrane region" description="Helical" evidence="8">
    <location>
        <begin position="232"/>
        <end position="254"/>
    </location>
</feature>
<feature type="transmembrane region" description="Helical" evidence="8">
    <location>
        <begin position="274"/>
        <end position="298"/>
    </location>
</feature>
<feature type="domain" description="NADH:quinone oxidoreductase/Mrp antiporter transmembrane" evidence="9">
    <location>
        <begin position="132"/>
        <end position="428"/>
    </location>
</feature>
<evidence type="ECO:0000256" key="3">
    <source>
        <dbReference type="ARBA" id="ARBA00022475"/>
    </source>
</evidence>
<gene>
    <name evidence="10" type="ORF">E6C48_08490</name>
</gene>
<comment type="caution">
    <text evidence="10">The sequence shown here is derived from an EMBL/GenBank/DDBJ whole genome shotgun (WGS) entry which is preliminary data.</text>
</comment>
<dbReference type="Proteomes" id="UP000306441">
    <property type="component" value="Unassembled WGS sequence"/>
</dbReference>